<dbReference type="PROSITE" id="PS00204">
    <property type="entry name" value="FERRITIN_2"/>
    <property type="match status" value="1"/>
</dbReference>
<dbReference type="GO" id="GO:0008199">
    <property type="term" value="F:ferric iron binding"/>
    <property type="evidence" value="ECO:0007669"/>
    <property type="project" value="InterPro"/>
</dbReference>
<dbReference type="PROSITE" id="PS50905">
    <property type="entry name" value="FERRITIN_LIKE"/>
    <property type="match status" value="1"/>
</dbReference>
<dbReference type="GO" id="GO:0006826">
    <property type="term" value="P:iron ion transport"/>
    <property type="evidence" value="ECO:0007669"/>
    <property type="project" value="InterPro"/>
</dbReference>
<keyword evidence="4" id="KW-0408">Iron</keyword>
<dbReference type="InterPro" id="IPR001519">
    <property type="entry name" value="Ferritin"/>
</dbReference>
<dbReference type="InterPro" id="IPR009040">
    <property type="entry name" value="Ferritin-like_diiron"/>
</dbReference>
<evidence type="ECO:0000259" key="5">
    <source>
        <dbReference type="PROSITE" id="PS50905"/>
    </source>
</evidence>
<dbReference type="EMBL" id="JH882215">
    <property type="protein sequence ID" value="ELR50331.1"/>
    <property type="molecule type" value="Genomic_DNA"/>
</dbReference>
<reference evidence="6 7" key="1">
    <citation type="journal article" date="2012" name="Nat. Genet.">
        <title>The yak genome and adaptation to life at high altitude.</title>
        <authorList>
            <person name="Qiu Q."/>
            <person name="Zhang G."/>
            <person name="Ma T."/>
            <person name="Qian W."/>
            <person name="Wang J."/>
            <person name="Ye Z."/>
            <person name="Cao C."/>
            <person name="Hu Q."/>
            <person name="Kim J."/>
            <person name="Larkin D.M."/>
            <person name="Auvil L."/>
            <person name="Capitanu B."/>
            <person name="Ma J."/>
            <person name="Lewin H.A."/>
            <person name="Qian X."/>
            <person name="Lang Y."/>
            <person name="Zhou R."/>
            <person name="Wang L."/>
            <person name="Wang K."/>
            <person name="Xia J."/>
            <person name="Liao S."/>
            <person name="Pan S."/>
            <person name="Lu X."/>
            <person name="Hou H."/>
            <person name="Wang Y."/>
            <person name="Zang X."/>
            <person name="Yin Y."/>
            <person name="Ma H."/>
            <person name="Zhang J."/>
            <person name="Wang Z."/>
            <person name="Zhang Y."/>
            <person name="Zhang D."/>
            <person name="Yonezawa T."/>
            <person name="Hasegawa M."/>
            <person name="Zhong Y."/>
            <person name="Liu W."/>
            <person name="Zhang Y."/>
            <person name="Huang Z."/>
            <person name="Zhang S."/>
            <person name="Long R."/>
            <person name="Yang H."/>
            <person name="Wang J."/>
            <person name="Lenstra J.A."/>
            <person name="Cooper D.N."/>
            <person name="Wu Y."/>
            <person name="Wang J."/>
            <person name="Shi P."/>
            <person name="Wang J."/>
            <person name="Liu J."/>
        </authorList>
    </citation>
    <scope>NUCLEOTIDE SEQUENCE [LARGE SCALE GENOMIC DNA]</scope>
    <source>
        <strain evidence="7">yakQH1</strain>
    </source>
</reference>
<comment type="subcellular location">
    <subcellularLocation>
        <location evidence="1">Autolysosome</location>
    </subcellularLocation>
</comment>
<feature type="non-terminal residue" evidence="6">
    <location>
        <position position="73"/>
    </location>
</feature>
<protein>
    <recommendedName>
        <fullName evidence="4">Ferritin</fullName>
    </recommendedName>
</protein>
<comment type="subunit">
    <text evidence="3">Oligomer of 24 subunits. There are two types of subunits: L (light) chain and H (heavy) chain. The major chain can be light or heavy, depending on the species and tissue type. The functional molecule forms a roughly spherical shell with a diameter of 12 nm and contains a central cavity into which the insoluble mineral iron core is deposited. Interacts with NCOA4.</text>
</comment>
<name>L8I2J8_9CETA</name>
<sequence>MEVTLLMQKSLNQAFLDLHGLDSALTDSHICDFLESHFLDEEMKLIRKMDDHLTNLCRLAGPQMELGESLLER</sequence>
<evidence type="ECO:0000313" key="7">
    <source>
        <dbReference type="Proteomes" id="UP000011080"/>
    </source>
</evidence>
<dbReference type="GO" id="GO:0008198">
    <property type="term" value="F:ferrous iron binding"/>
    <property type="evidence" value="ECO:0007669"/>
    <property type="project" value="TreeGrafter"/>
</dbReference>
<comment type="function">
    <text evidence="2">Stores iron in a soluble, non-toxic, readily available form. Important for iron homeostasis. Iron is taken up in the ferrous form and deposited as ferric hydroxides after oxidation. Also plays a role in delivery of iron to cells. Mediates iron uptake in capsule cells of the developing kidney. Delivery to lysosomes by the cargo receptor NCOA4 for autophagic degradation and release or iron.</text>
</comment>
<dbReference type="PANTHER" id="PTHR11431:SF47">
    <property type="entry name" value="FERRITIN LIGHT CHAIN"/>
    <property type="match status" value="1"/>
</dbReference>
<dbReference type="Gene3D" id="1.20.1260.10">
    <property type="match status" value="1"/>
</dbReference>
<organism evidence="6 7">
    <name type="scientific">Bos mutus</name>
    <name type="common">wild yak</name>
    <dbReference type="NCBI Taxonomy" id="72004"/>
    <lineage>
        <taxon>Eukaryota</taxon>
        <taxon>Metazoa</taxon>
        <taxon>Chordata</taxon>
        <taxon>Craniata</taxon>
        <taxon>Vertebrata</taxon>
        <taxon>Euteleostomi</taxon>
        <taxon>Mammalia</taxon>
        <taxon>Eutheria</taxon>
        <taxon>Laurasiatheria</taxon>
        <taxon>Artiodactyla</taxon>
        <taxon>Ruminantia</taxon>
        <taxon>Pecora</taxon>
        <taxon>Bovidae</taxon>
        <taxon>Bovinae</taxon>
        <taxon>Bos</taxon>
    </lineage>
</organism>
<evidence type="ECO:0000256" key="3">
    <source>
        <dbReference type="ARBA" id="ARBA00047045"/>
    </source>
</evidence>
<dbReference type="GO" id="GO:0044754">
    <property type="term" value="C:autolysosome"/>
    <property type="evidence" value="ECO:0007669"/>
    <property type="project" value="UniProtKB-SubCell"/>
</dbReference>
<evidence type="ECO:0000313" key="6">
    <source>
        <dbReference type="EMBL" id="ELR50331.1"/>
    </source>
</evidence>
<proteinExistence type="inferred from homology"/>
<dbReference type="SUPFAM" id="SSF47240">
    <property type="entry name" value="Ferritin-like"/>
    <property type="match status" value="1"/>
</dbReference>
<feature type="domain" description="Ferritin-like diiron" evidence="5">
    <location>
        <begin position="1"/>
        <end position="60"/>
    </location>
</feature>
<dbReference type="AlphaFoldDB" id="L8I2J8"/>
<evidence type="ECO:0000256" key="4">
    <source>
        <dbReference type="RuleBase" id="RU361145"/>
    </source>
</evidence>
<accession>L8I2J8</accession>
<gene>
    <name evidence="6" type="ORF">M91_18203</name>
</gene>
<evidence type="ECO:0000256" key="2">
    <source>
        <dbReference type="ARBA" id="ARBA00045578"/>
    </source>
</evidence>
<dbReference type="PANTHER" id="PTHR11431">
    <property type="entry name" value="FERRITIN"/>
    <property type="match status" value="1"/>
</dbReference>
<dbReference type="InterPro" id="IPR009078">
    <property type="entry name" value="Ferritin-like_SF"/>
</dbReference>
<dbReference type="InterPro" id="IPR012347">
    <property type="entry name" value="Ferritin-like"/>
</dbReference>
<dbReference type="InterPro" id="IPR014034">
    <property type="entry name" value="Ferritin_CS"/>
</dbReference>
<dbReference type="Proteomes" id="UP000011080">
    <property type="component" value="Unassembled WGS sequence"/>
</dbReference>
<comment type="similarity">
    <text evidence="4">Belongs to the ferritin family.</text>
</comment>
<keyword evidence="4" id="KW-0479">Metal-binding</keyword>
<evidence type="ECO:0000256" key="1">
    <source>
        <dbReference type="ARBA" id="ARBA00044942"/>
    </source>
</evidence>
<keyword evidence="4" id="KW-0409">Iron storage</keyword>
<dbReference type="GO" id="GO:0006879">
    <property type="term" value="P:intracellular iron ion homeostasis"/>
    <property type="evidence" value="ECO:0007669"/>
    <property type="project" value="UniProtKB-KW"/>
</dbReference>